<dbReference type="InterPro" id="IPR023211">
    <property type="entry name" value="DNA_pol_palm_dom_sf"/>
</dbReference>
<keyword evidence="10 12" id="KW-0238">DNA-binding</keyword>
<feature type="compositionally biased region" description="Basic and acidic residues" evidence="13">
    <location>
        <begin position="77"/>
        <end position="96"/>
    </location>
</feature>
<dbReference type="InterPro" id="IPR042087">
    <property type="entry name" value="DNA_pol_B_thumb"/>
</dbReference>
<comment type="subcellular location">
    <subcellularLocation>
        <location evidence="1">Nucleus</location>
    </subcellularLocation>
</comment>
<dbReference type="Pfam" id="PF12254">
    <property type="entry name" value="DNA_pol_alpha_N"/>
    <property type="match status" value="1"/>
</dbReference>
<dbReference type="Gene3D" id="3.30.70.2820">
    <property type="match status" value="1"/>
</dbReference>
<dbReference type="GO" id="GO:0003688">
    <property type="term" value="F:DNA replication origin binding"/>
    <property type="evidence" value="ECO:0007669"/>
    <property type="project" value="TreeGrafter"/>
</dbReference>
<reference evidence="19" key="1">
    <citation type="journal article" date="2023" name="Commun. Biol.">
        <title>Genome analysis of Parmales, the sister group of diatoms, reveals the evolutionary specialization of diatoms from phago-mixotrophs to photoautotrophs.</title>
        <authorList>
            <person name="Ban H."/>
            <person name="Sato S."/>
            <person name="Yoshikawa S."/>
            <person name="Yamada K."/>
            <person name="Nakamura Y."/>
            <person name="Ichinomiya M."/>
            <person name="Sato N."/>
            <person name="Blanc-Mathieu R."/>
            <person name="Endo H."/>
            <person name="Kuwata A."/>
            <person name="Ogata H."/>
        </authorList>
    </citation>
    <scope>NUCLEOTIDE SEQUENCE [LARGE SCALE GENOMIC DNA]</scope>
    <source>
        <strain evidence="19">NIES 3700</strain>
    </source>
</reference>
<feature type="compositionally biased region" description="Acidic residues" evidence="13">
    <location>
        <begin position="212"/>
        <end position="236"/>
    </location>
</feature>
<proteinExistence type="inferred from homology"/>
<evidence type="ECO:0000256" key="4">
    <source>
        <dbReference type="ARBA" id="ARBA00022695"/>
    </source>
</evidence>
<comment type="similarity">
    <text evidence="2 12">Belongs to the DNA polymerase type-B family.</text>
</comment>
<sequence>MERSKREKSAKQYKRAAIREAIKAKKSGLASGGVSALDDYTAKDEGAVYDEVDETEYASLVEKRRQREDFVVDDDGLGYHDDGEEFFGDREGDGSKQAKQKRGANATLDESTLKKARRMNALAKENEEGGLANASSMLSFVSKTASGDGAGKVNVTAATQRKVDLSKSLDSMLDSLETVKPVKKATKKKAKVVKKPTKKARPTFEETMGLNVEEELQAGEDMDVDDSFGANDDDNDAEAHGMPSSPASSSPPKPTKRLSFSGAEATPAANPQKESAPARSRSRFAVRSNKVSKATEAALEAGKMAKQLPPAPKSSAIHGAPSSSFSTNPDTIQDASTTASTTESKACSVATLASAATVNPDGSTCLSMFWLDAYEKRGTVYLFGKVKADKNASGYVSCCLVVKNNRRSMFVLPKMGSDGTRAGMMDVHKEMKSVLQPSCIPLKGGASWSAKKVTRKYAFECEGIPREETEYLKVVYPASFPAPDGSVCREGGQHFERIFGANTSTLENFIIKRKLMGPCWININSPAPNPSSVSHCKIEVLVENPKSINVTVEPPPPPPIVTMTLKMKTVVNPKTHSSEIVSICAICNRKADLESSSTPSPNDLTQISLIRPLGLAAMEHHMNGFPHDLDQEIRSVMPALKKSLNERAMLSMFMAQVQRWDPDVLIGHNAWGFDLEVLLSRATELKIPTWDRVGRLRHTKMPNKGWFSGKDYLIADVLAGRVVCDTYISSKELLRETTYSLTNLSATQLKENRVEIEPQDVPLWFNSSKTVVQLAQHTLMDSQLVQKLSVKLQILPLTRQLTNISGNCWARTMKGNRAERTDYLLLHEFHKLKYICPDKQTYENNNSGGPRREKAKYLGGLVLEPKKGLYDTFILLLDFNSLYPSIIQEYNLCHTTMNWSSHHAKMMANKASNGVRRGPGGGDDEEGAGAGEVEVVEDDGAQANDLPPLPDDGIETGVLPRVIKTIIGRRGIVKKMLKAKDLTNEKRAELDIRQKALKLTANSMYGCLGFSFSRFYAQPIAALITAMGRETLQRTVDIAQESVGLEVIYGDTDSIMINTNISEVEKFDAVFSLGEKVKREVNKLYKTLELEIDGVFRSMLLLKKKKYAAVTVVKGADGKLIEDKELKGLDLVRRDWCIQSKDTGRYVLDQILSRQEKEIVVSSIHTHLEELAAKMRNNELPLDKYVITKGLSKHPNDYPDSKSLPHVGVAKRMLKNRKPVNVGDHIPYVICKEPEVEAVKAEDGVPAPPKAVKSSKKSIVDRAYHPEEFVRSGGKLVIDVEWYLTQQILPPSARLCEPIDGTSNAIMAEKLGLDTRRFNQRSADSEDNVGYMPFSRLPDIERFANVDKFSVCCAACGETNEFKGIFDFDEKGNVRSGLNCPNAKCTSPALWGEPDHYTCYSRISNSLELSARQMVTKYYEGELRCDDMTCGLVTKQLSVCGASCLARGCHGKMVPTFPEKDLWTQQQYYKSLFDFDHCVKDKAVKNQEEEIGYTAKELEGRVVSEDKKLFSYLLSYVENKTDMSAYNFVRPSLFSLFFKSEGEGVSV</sequence>
<name>A0A9W7FAN1_9STRA</name>
<organism evidence="18 19">
    <name type="scientific">Triparma laevis f. longispina</name>
    <dbReference type="NCBI Taxonomy" id="1714387"/>
    <lineage>
        <taxon>Eukaryota</taxon>
        <taxon>Sar</taxon>
        <taxon>Stramenopiles</taxon>
        <taxon>Ochrophyta</taxon>
        <taxon>Bolidophyceae</taxon>
        <taxon>Parmales</taxon>
        <taxon>Triparmaceae</taxon>
        <taxon>Triparma</taxon>
    </lineage>
</organism>
<dbReference type="InterPro" id="IPR024647">
    <property type="entry name" value="DNA_pol_a_cat_su_N"/>
</dbReference>
<keyword evidence="9 12" id="KW-0239">DNA-directed DNA polymerase</keyword>
<dbReference type="GO" id="GO:0000166">
    <property type="term" value="F:nucleotide binding"/>
    <property type="evidence" value="ECO:0007669"/>
    <property type="project" value="InterPro"/>
</dbReference>
<dbReference type="GO" id="GO:0006272">
    <property type="term" value="P:leading strand elongation"/>
    <property type="evidence" value="ECO:0007669"/>
    <property type="project" value="TreeGrafter"/>
</dbReference>
<dbReference type="InterPro" id="IPR006172">
    <property type="entry name" value="DNA-dir_DNA_pol_B"/>
</dbReference>
<evidence type="ECO:0000256" key="2">
    <source>
        <dbReference type="ARBA" id="ARBA00005755"/>
    </source>
</evidence>
<dbReference type="GO" id="GO:0003887">
    <property type="term" value="F:DNA-directed DNA polymerase activity"/>
    <property type="evidence" value="ECO:0007669"/>
    <property type="project" value="UniProtKB-KW"/>
</dbReference>
<evidence type="ECO:0000259" key="17">
    <source>
        <dbReference type="Pfam" id="PF12254"/>
    </source>
</evidence>
<keyword evidence="11" id="KW-0539">Nucleus</keyword>
<dbReference type="Gene3D" id="1.10.132.60">
    <property type="entry name" value="DNA polymerase family B, C-terminal domain"/>
    <property type="match status" value="1"/>
</dbReference>
<evidence type="ECO:0000256" key="8">
    <source>
        <dbReference type="ARBA" id="ARBA00022833"/>
    </source>
</evidence>
<evidence type="ECO:0000256" key="5">
    <source>
        <dbReference type="ARBA" id="ARBA00022705"/>
    </source>
</evidence>
<dbReference type="InterPro" id="IPR017964">
    <property type="entry name" value="DNA-dir_DNA_pol_B_CS"/>
</dbReference>
<dbReference type="Gene3D" id="1.10.287.690">
    <property type="entry name" value="Helix hairpin bin"/>
    <property type="match status" value="1"/>
</dbReference>
<dbReference type="InterPro" id="IPR036397">
    <property type="entry name" value="RNaseH_sf"/>
</dbReference>
<dbReference type="InterPro" id="IPR006133">
    <property type="entry name" value="DNA-dir_DNA_pol_B_exonuc"/>
</dbReference>
<dbReference type="GO" id="GO:0008270">
    <property type="term" value="F:zinc ion binding"/>
    <property type="evidence" value="ECO:0007669"/>
    <property type="project" value="UniProtKB-KW"/>
</dbReference>
<dbReference type="GO" id="GO:1902975">
    <property type="term" value="P:mitotic DNA replication initiation"/>
    <property type="evidence" value="ECO:0007669"/>
    <property type="project" value="InterPro"/>
</dbReference>
<keyword evidence="8" id="KW-0862">Zinc</keyword>
<dbReference type="PANTHER" id="PTHR45861">
    <property type="entry name" value="DNA POLYMERASE ALPHA CATALYTIC SUBUNIT"/>
    <property type="match status" value="1"/>
</dbReference>
<dbReference type="CDD" id="cd05776">
    <property type="entry name" value="DNA_polB_alpha_exo"/>
    <property type="match status" value="1"/>
</dbReference>
<evidence type="ECO:0000256" key="12">
    <source>
        <dbReference type="RuleBase" id="RU000442"/>
    </source>
</evidence>
<evidence type="ECO:0000256" key="3">
    <source>
        <dbReference type="ARBA" id="ARBA00022679"/>
    </source>
</evidence>
<evidence type="ECO:0000259" key="14">
    <source>
        <dbReference type="Pfam" id="PF00136"/>
    </source>
</evidence>
<evidence type="ECO:0000256" key="11">
    <source>
        <dbReference type="ARBA" id="ARBA00023242"/>
    </source>
</evidence>
<dbReference type="InterPro" id="IPR006134">
    <property type="entry name" value="DNA-dir_DNA_pol_B_multi_dom"/>
</dbReference>
<keyword evidence="7" id="KW-0863">Zinc-finger</keyword>
<protein>
    <recommendedName>
        <fullName evidence="12">DNA polymerase</fullName>
        <ecNumber evidence="12">2.7.7.7</ecNumber>
    </recommendedName>
</protein>
<keyword evidence="4 12" id="KW-0548">Nucleotidyltransferase</keyword>
<feature type="region of interest" description="Disordered" evidence="13">
    <location>
        <begin position="72"/>
        <end position="114"/>
    </location>
</feature>
<feature type="domain" description="Zinc finger DNA-directed DNA polymerase family B alpha" evidence="16">
    <location>
        <begin position="1336"/>
        <end position="1531"/>
    </location>
</feature>
<dbReference type="PRINTS" id="PR00106">
    <property type="entry name" value="DNAPOLB"/>
</dbReference>
<dbReference type="Pfam" id="PF08996">
    <property type="entry name" value="zf-DNA_Pol"/>
    <property type="match status" value="1"/>
</dbReference>
<evidence type="ECO:0000256" key="7">
    <source>
        <dbReference type="ARBA" id="ARBA00022771"/>
    </source>
</evidence>
<dbReference type="Gene3D" id="3.30.420.10">
    <property type="entry name" value="Ribonuclease H-like superfamily/Ribonuclease H"/>
    <property type="match status" value="1"/>
</dbReference>
<keyword evidence="19" id="KW-1185">Reference proteome</keyword>
<dbReference type="FunFam" id="1.10.132.60:FF:000004">
    <property type="entry name" value="DNA polymerase"/>
    <property type="match status" value="1"/>
</dbReference>
<dbReference type="InterPro" id="IPR012337">
    <property type="entry name" value="RNaseH-like_sf"/>
</dbReference>
<accession>A0A9W7FAN1</accession>
<dbReference type="InterPro" id="IPR043502">
    <property type="entry name" value="DNA/RNA_pol_sf"/>
</dbReference>
<keyword evidence="6" id="KW-0479">Metal-binding</keyword>
<evidence type="ECO:0000256" key="13">
    <source>
        <dbReference type="SAM" id="MobiDB-lite"/>
    </source>
</evidence>
<dbReference type="SMART" id="SM00486">
    <property type="entry name" value="POLBc"/>
    <property type="match status" value="1"/>
</dbReference>
<dbReference type="InterPro" id="IPR015088">
    <property type="entry name" value="Znf_DNA-dir_DNA_pol_B_alpha"/>
</dbReference>
<feature type="compositionally biased region" description="Polar residues" evidence="13">
    <location>
        <begin position="321"/>
        <end position="334"/>
    </location>
</feature>
<dbReference type="CDD" id="cd05532">
    <property type="entry name" value="POLBc_alpha"/>
    <property type="match status" value="1"/>
</dbReference>
<feature type="compositionally biased region" description="Low complexity" evidence="13">
    <location>
        <begin position="168"/>
        <end position="179"/>
    </location>
</feature>
<feature type="region of interest" description="Disordered" evidence="13">
    <location>
        <begin position="145"/>
        <end position="289"/>
    </location>
</feature>
<gene>
    <name evidence="18" type="ORF">TrLO_g8226</name>
</gene>
<dbReference type="NCBIfam" id="TIGR00592">
    <property type="entry name" value="pol2"/>
    <property type="match status" value="1"/>
</dbReference>
<comment type="catalytic activity">
    <reaction evidence="12">
        <text>DNA(n) + a 2'-deoxyribonucleoside 5'-triphosphate = DNA(n+1) + diphosphate</text>
        <dbReference type="Rhea" id="RHEA:22508"/>
        <dbReference type="Rhea" id="RHEA-COMP:17339"/>
        <dbReference type="Rhea" id="RHEA-COMP:17340"/>
        <dbReference type="ChEBI" id="CHEBI:33019"/>
        <dbReference type="ChEBI" id="CHEBI:61560"/>
        <dbReference type="ChEBI" id="CHEBI:173112"/>
        <dbReference type="EC" id="2.7.7.7"/>
    </reaction>
</comment>
<evidence type="ECO:0000259" key="16">
    <source>
        <dbReference type="Pfam" id="PF08996"/>
    </source>
</evidence>
<dbReference type="PROSITE" id="PS00116">
    <property type="entry name" value="DNA_POLYMERASE_B"/>
    <property type="match status" value="1"/>
</dbReference>
<dbReference type="EC" id="2.7.7.7" evidence="12"/>
<dbReference type="Gene3D" id="1.10.3200.20">
    <property type="entry name" value="DNA Polymerase alpha, zinc finger"/>
    <property type="match status" value="1"/>
</dbReference>
<dbReference type="Gene3D" id="6.10.10.100">
    <property type="match status" value="1"/>
</dbReference>
<dbReference type="Gene3D" id="3.90.1600.10">
    <property type="entry name" value="Palm domain of DNA polymerase"/>
    <property type="match status" value="1"/>
</dbReference>
<dbReference type="OrthoDB" id="6755010at2759"/>
<dbReference type="Proteomes" id="UP001165122">
    <property type="component" value="Unassembled WGS sequence"/>
</dbReference>
<keyword evidence="5 12" id="KW-0235">DNA replication</keyword>
<dbReference type="GO" id="GO:0003682">
    <property type="term" value="F:chromatin binding"/>
    <property type="evidence" value="ECO:0007669"/>
    <property type="project" value="TreeGrafter"/>
</dbReference>
<evidence type="ECO:0000256" key="9">
    <source>
        <dbReference type="ARBA" id="ARBA00022932"/>
    </source>
</evidence>
<feature type="compositionally biased region" description="Basic residues" evidence="13">
    <location>
        <begin position="181"/>
        <end position="201"/>
    </location>
</feature>
<dbReference type="GO" id="GO:0003697">
    <property type="term" value="F:single-stranded DNA binding"/>
    <property type="evidence" value="ECO:0007669"/>
    <property type="project" value="TreeGrafter"/>
</dbReference>
<feature type="domain" description="DNA-directed DNA polymerase family B exonuclease" evidence="15">
    <location>
        <begin position="497"/>
        <end position="743"/>
    </location>
</feature>
<keyword evidence="3 12" id="KW-0808">Transferase</keyword>
<feature type="region of interest" description="Disordered" evidence="13">
    <location>
        <begin position="302"/>
        <end position="340"/>
    </location>
</feature>
<dbReference type="EMBL" id="BRXW01000113">
    <property type="protein sequence ID" value="GMI07489.1"/>
    <property type="molecule type" value="Genomic_DNA"/>
</dbReference>
<evidence type="ECO:0000256" key="6">
    <source>
        <dbReference type="ARBA" id="ARBA00022723"/>
    </source>
</evidence>
<evidence type="ECO:0000256" key="10">
    <source>
        <dbReference type="ARBA" id="ARBA00023125"/>
    </source>
</evidence>
<feature type="domain" description="DNA-directed DNA polymerase family B multifunctional" evidence="14">
    <location>
        <begin position="809"/>
        <end position="1299"/>
    </location>
</feature>
<feature type="domain" description="DNA polymerase alpha catalytic subunit N-terminal" evidence="17">
    <location>
        <begin position="32"/>
        <end position="87"/>
    </location>
</feature>
<dbReference type="SUPFAM" id="SSF56672">
    <property type="entry name" value="DNA/RNA polymerases"/>
    <property type="match status" value="1"/>
</dbReference>
<evidence type="ECO:0000259" key="15">
    <source>
        <dbReference type="Pfam" id="PF03104"/>
    </source>
</evidence>
<dbReference type="Gene3D" id="2.40.50.730">
    <property type="match status" value="1"/>
</dbReference>
<dbReference type="Pfam" id="PF03104">
    <property type="entry name" value="DNA_pol_B_exo1"/>
    <property type="match status" value="1"/>
</dbReference>
<dbReference type="SUPFAM" id="SSF53098">
    <property type="entry name" value="Ribonuclease H-like"/>
    <property type="match status" value="1"/>
</dbReference>
<evidence type="ECO:0000313" key="19">
    <source>
        <dbReference type="Proteomes" id="UP001165122"/>
    </source>
</evidence>
<dbReference type="Pfam" id="PF00136">
    <property type="entry name" value="DNA_pol_B"/>
    <property type="match status" value="1"/>
</dbReference>
<dbReference type="PANTHER" id="PTHR45861:SF1">
    <property type="entry name" value="DNA POLYMERASE ALPHA CATALYTIC SUBUNIT"/>
    <property type="match status" value="1"/>
</dbReference>
<dbReference type="InterPro" id="IPR045846">
    <property type="entry name" value="POLBc_alpha"/>
</dbReference>
<dbReference type="GO" id="GO:0005658">
    <property type="term" value="C:alpha DNA polymerase:primase complex"/>
    <property type="evidence" value="ECO:0007669"/>
    <property type="project" value="TreeGrafter"/>
</dbReference>
<comment type="caution">
    <text evidence="18">The sequence shown here is derived from an EMBL/GenBank/DDBJ whole genome shotgun (WGS) entry which is preliminary data.</text>
</comment>
<dbReference type="InterPro" id="IPR038256">
    <property type="entry name" value="Pol_alpha_znc_sf"/>
</dbReference>
<dbReference type="GO" id="GO:0006273">
    <property type="term" value="P:lagging strand elongation"/>
    <property type="evidence" value="ECO:0007669"/>
    <property type="project" value="TreeGrafter"/>
</dbReference>
<evidence type="ECO:0000256" key="1">
    <source>
        <dbReference type="ARBA" id="ARBA00004123"/>
    </source>
</evidence>
<evidence type="ECO:0000313" key="18">
    <source>
        <dbReference type="EMBL" id="GMI07489.1"/>
    </source>
</evidence>